<dbReference type="Gene3D" id="3.30.1330.60">
    <property type="entry name" value="OmpA-like domain"/>
    <property type="match status" value="1"/>
</dbReference>
<comment type="similarity">
    <text evidence="2">Belongs to the MotB family.</text>
</comment>
<evidence type="ECO:0000256" key="5">
    <source>
        <dbReference type="ARBA" id="ARBA00022989"/>
    </source>
</evidence>
<name>A0A1G7YEE4_9PROT</name>
<evidence type="ECO:0000256" key="6">
    <source>
        <dbReference type="ARBA" id="ARBA00023136"/>
    </source>
</evidence>
<comment type="subcellular location">
    <subcellularLocation>
        <location evidence="1">Cell membrane</location>
        <topology evidence="1">Single-pass membrane protein</topology>
    </subcellularLocation>
</comment>
<dbReference type="Proteomes" id="UP000217076">
    <property type="component" value="Unassembled WGS sequence"/>
</dbReference>
<protein>
    <submittedName>
        <fullName evidence="10">Chemotaxis protein MotB</fullName>
    </submittedName>
</protein>
<dbReference type="CDD" id="cd07185">
    <property type="entry name" value="OmpA_C-like"/>
    <property type="match status" value="1"/>
</dbReference>
<dbReference type="InterPro" id="IPR036737">
    <property type="entry name" value="OmpA-like_sf"/>
</dbReference>
<dbReference type="STRING" id="83401.SAMN05421742_103278"/>
<feature type="domain" description="OmpA-like" evidence="9">
    <location>
        <begin position="97"/>
        <end position="226"/>
    </location>
</feature>
<dbReference type="Pfam" id="PF00691">
    <property type="entry name" value="OmpA"/>
    <property type="match status" value="1"/>
</dbReference>
<keyword evidence="6 7" id="KW-0472">Membrane</keyword>
<dbReference type="EMBL" id="FNCV01000003">
    <property type="protein sequence ID" value="SDG94753.1"/>
    <property type="molecule type" value="Genomic_DNA"/>
</dbReference>
<dbReference type="InterPro" id="IPR025713">
    <property type="entry name" value="MotB-like_N_dom"/>
</dbReference>
<dbReference type="SUPFAM" id="SSF103088">
    <property type="entry name" value="OmpA-like"/>
    <property type="match status" value="1"/>
</dbReference>
<dbReference type="InterPro" id="IPR050330">
    <property type="entry name" value="Bact_OuterMem_StrucFunc"/>
</dbReference>
<dbReference type="PANTHER" id="PTHR30329">
    <property type="entry name" value="STATOR ELEMENT OF FLAGELLAR MOTOR COMPLEX"/>
    <property type="match status" value="1"/>
</dbReference>
<keyword evidence="5 8" id="KW-1133">Transmembrane helix</keyword>
<evidence type="ECO:0000256" key="3">
    <source>
        <dbReference type="ARBA" id="ARBA00022475"/>
    </source>
</evidence>
<keyword evidence="4 8" id="KW-0812">Transmembrane</keyword>
<evidence type="ECO:0000256" key="7">
    <source>
        <dbReference type="PROSITE-ProRule" id="PRU00473"/>
    </source>
</evidence>
<evidence type="ECO:0000256" key="4">
    <source>
        <dbReference type="ARBA" id="ARBA00022692"/>
    </source>
</evidence>
<evidence type="ECO:0000256" key="8">
    <source>
        <dbReference type="SAM" id="Phobius"/>
    </source>
</evidence>
<accession>A0A1G7YEE4</accession>
<proteinExistence type="inferred from homology"/>
<evidence type="ECO:0000313" key="10">
    <source>
        <dbReference type="EMBL" id="SDG94753.1"/>
    </source>
</evidence>
<feature type="transmembrane region" description="Helical" evidence="8">
    <location>
        <begin position="21"/>
        <end position="43"/>
    </location>
</feature>
<dbReference type="AlphaFoldDB" id="A0A1G7YEE4"/>
<keyword evidence="3" id="KW-1003">Cell membrane</keyword>
<reference evidence="11" key="1">
    <citation type="submission" date="2016-10" db="EMBL/GenBank/DDBJ databases">
        <authorList>
            <person name="Varghese N."/>
            <person name="Submissions S."/>
        </authorList>
    </citation>
    <scope>NUCLEOTIDE SEQUENCE [LARGE SCALE GENOMIC DNA]</scope>
    <source>
        <strain evidence="11">930I</strain>
    </source>
</reference>
<evidence type="ECO:0000313" key="11">
    <source>
        <dbReference type="Proteomes" id="UP000217076"/>
    </source>
</evidence>
<dbReference type="OrthoDB" id="345640at2"/>
<evidence type="ECO:0000256" key="2">
    <source>
        <dbReference type="ARBA" id="ARBA00008914"/>
    </source>
</evidence>
<dbReference type="GO" id="GO:0005886">
    <property type="term" value="C:plasma membrane"/>
    <property type="evidence" value="ECO:0007669"/>
    <property type="project" value="UniProtKB-SubCell"/>
</dbReference>
<dbReference type="PANTHER" id="PTHR30329:SF21">
    <property type="entry name" value="LIPOPROTEIN YIAD-RELATED"/>
    <property type="match status" value="1"/>
</dbReference>
<gene>
    <name evidence="10" type="ORF">SAMN05421742_103278</name>
</gene>
<sequence length="228" mass="25097">MFHQKDGKFTSRRRNDEGAEDWMITYGDMVTLLLAFFVLLASISKVDLVLFEQVQAGLAEGLGAEARERPIETLKKELADTIETMQVEDVVGLGEDSRGITIEFASTAFFAPGSAELNPAALPILTRVAATLMGERYVGFQIEVQGHTDDTPISTEKYPSNWELSSARASSVVRFFADQGIYTPRMSAIGLADVAPKVPNRDPFGEPLPNNQEINRRVVVRVSPALTY</sequence>
<organism evidence="10 11">
    <name type="scientific">Roseospirillum parvum</name>
    <dbReference type="NCBI Taxonomy" id="83401"/>
    <lineage>
        <taxon>Bacteria</taxon>
        <taxon>Pseudomonadati</taxon>
        <taxon>Pseudomonadota</taxon>
        <taxon>Alphaproteobacteria</taxon>
        <taxon>Rhodospirillales</taxon>
        <taxon>Rhodospirillaceae</taxon>
        <taxon>Roseospirillum</taxon>
    </lineage>
</organism>
<evidence type="ECO:0000256" key="1">
    <source>
        <dbReference type="ARBA" id="ARBA00004162"/>
    </source>
</evidence>
<dbReference type="InterPro" id="IPR006665">
    <property type="entry name" value="OmpA-like"/>
</dbReference>
<dbReference type="PROSITE" id="PS51123">
    <property type="entry name" value="OMPA_2"/>
    <property type="match status" value="1"/>
</dbReference>
<evidence type="ECO:0000259" key="9">
    <source>
        <dbReference type="PROSITE" id="PS51123"/>
    </source>
</evidence>
<dbReference type="Pfam" id="PF13677">
    <property type="entry name" value="MotB_plug"/>
    <property type="match status" value="1"/>
</dbReference>
<dbReference type="RefSeq" id="WP_092617203.1">
    <property type="nucleotide sequence ID" value="NZ_FNCV01000003.1"/>
</dbReference>
<keyword evidence="11" id="KW-1185">Reference proteome</keyword>